<dbReference type="InterPro" id="IPR046347">
    <property type="entry name" value="bZIP_sf"/>
</dbReference>
<evidence type="ECO:0000313" key="2">
    <source>
        <dbReference type="EMBL" id="ETN40428.1"/>
    </source>
</evidence>
<dbReference type="HOGENOM" id="CLU_027434_0_0_1"/>
<dbReference type="Proteomes" id="UP000030752">
    <property type="component" value="Unassembled WGS sequence"/>
</dbReference>
<accession>W2RXE6</accession>
<dbReference type="InterPro" id="IPR021833">
    <property type="entry name" value="DUF3425"/>
</dbReference>
<dbReference type="EMBL" id="KB822720">
    <property type="protein sequence ID" value="ETN40428.1"/>
    <property type="molecule type" value="Genomic_DNA"/>
</dbReference>
<dbReference type="GO" id="GO:0003700">
    <property type="term" value="F:DNA-binding transcription factor activity"/>
    <property type="evidence" value="ECO:0007669"/>
    <property type="project" value="InterPro"/>
</dbReference>
<sequence length="524" mass="58676">MAQQFMSSADSRCARDEQQPQVKKPYVRVMTDRRREQNRRAQKVYREKQKKRLEVLEDQVASTGLDSAAAKGRAKKEIPRSVPPSIQMSRSPEPKPESEESYAPLPTQNIINFNEIFQLNGDIPVTNELCTLDYMPLQIAPSPPTFAATLPIHHSTPSFLPDPEPALDYQDNYWPIPPSDPSQPYIPPVSGDYMSGSLTILSRPYAYKRQRQLLDIQHQRDSYGSDTIPHSQSQSSLPSPHLNNLHLAAESPLTASLAIALSLGISRTHYLEDHPSQFPTCFLTITATMPPTCLPPANDPSAHSLFSSHAVMIPPALRPRPVQYLHAHPSYLDCIVFPTMRERAVRASVEGRLDHVEFFLDLMHGGLVCWGGSTPAGTCNTRGGKRGRTDVRGAQGQVAWDTRSWEAKGWFLKKWSWLCGEEAEEEGNGEGVWECSRWWWGVRGEDWCGDEDEDGHADSQGEGRGGGYGCGYNGDAYPRTAKDQWSHGWRQGRYEGARRFEEILDEAKRTYVPMAGTETTVGVI</sequence>
<organism evidence="2 3">
    <name type="scientific">Cyphellophora europaea (strain CBS 101466)</name>
    <name type="common">Phialophora europaea</name>
    <dbReference type="NCBI Taxonomy" id="1220924"/>
    <lineage>
        <taxon>Eukaryota</taxon>
        <taxon>Fungi</taxon>
        <taxon>Dikarya</taxon>
        <taxon>Ascomycota</taxon>
        <taxon>Pezizomycotina</taxon>
        <taxon>Eurotiomycetes</taxon>
        <taxon>Chaetothyriomycetidae</taxon>
        <taxon>Chaetothyriales</taxon>
        <taxon>Cyphellophoraceae</taxon>
        <taxon>Cyphellophora</taxon>
    </lineage>
</organism>
<evidence type="ECO:0000313" key="3">
    <source>
        <dbReference type="Proteomes" id="UP000030752"/>
    </source>
</evidence>
<dbReference type="VEuPathDB" id="FungiDB:HMPREF1541_04705"/>
<evidence type="ECO:0000256" key="1">
    <source>
        <dbReference type="SAM" id="MobiDB-lite"/>
    </source>
</evidence>
<feature type="region of interest" description="Disordered" evidence="1">
    <location>
        <begin position="61"/>
        <end position="102"/>
    </location>
</feature>
<proteinExistence type="predicted"/>
<dbReference type="SUPFAM" id="SSF57959">
    <property type="entry name" value="Leucine zipper domain"/>
    <property type="match status" value="1"/>
</dbReference>
<dbReference type="GeneID" id="19972044"/>
<keyword evidence="3" id="KW-1185">Reference proteome</keyword>
<dbReference type="Gene3D" id="1.20.5.170">
    <property type="match status" value="1"/>
</dbReference>
<name>W2RXE6_CYPE1</name>
<feature type="region of interest" description="Disordered" evidence="1">
    <location>
        <begin position="1"/>
        <end position="49"/>
    </location>
</feature>
<feature type="compositionally biased region" description="Basic and acidic residues" evidence="1">
    <location>
        <begin position="30"/>
        <end position="49"/>
    </location>
</feature>
<gene>
    <name evidence="2" type="ORF">HMPREF1541_04705</name>
</gene>
<dbReference type="Pfam" id="PF11905">
    <property type="entry name" value="DUF3425"/>
    <property type="match status" value="1"/>
</dbReference>
<reference evidence="2 3" key="1">
    <citation type="submission" date="2013-03" db="EMBL/GenBank/DDBJ databases">
        <title>The Genome Sequence of Phialophora europaea CBS 101466.</title>
        <authorList>
            <consortium name="The Broad Institute Genomics Platform"/>
            <person name="Cuomo C."/>
            <person name="de Hoog S."/>
            <person name="Gorbushina A."/>
            <person name="Walker B."/>
            <person name="Young S.K."/>
            <person name="Zeng Q."/>
            <person name="Gargeya S."/>
            <person name="Fitzgerald M."/>
            <person name="Haas B."/>
            <person name="Abouelleil A."/>
            <person name="Allen A.W."/>
            <person name="Alvarado L."/>
            <person name="Arachchi H.M."/>
            <person name="Berlin A.M."/>
            <person name="Chapman S.B."/>
            <person name="Gainer-Dewar J."/>
            <person name="Goldberg J."/>
            <person name="Griggs A."/>
            <person name="Gujja S."/>
            <person name="Hansen M."/>
            <person name="Howarth C."/>
            <person name="Imamovic A."/>
            <person name="Ireland A."/>
            <person name="Larimer J."/>
            <person name="McCowan C."/>
            <person name="Murphy C."/>
            <person name="Pearson M."/>
            <person name="Poon T.W."/>
            <person name="Priest M."/>
            <person name="Roberts A."/>
            <person name="Saif S."/>
            <person name="Shea T."/>
            <person name="Sisk P."/>
            <person name="Sykes S."/>
            <person name="Wortman J."/>
            <person name="Nusbaum C."/>
            <person name="Birren B."/>
        </authorList>
    </citation>
    <scope>NUCLEOTIDE SEQUENCE [LARGE SCALE GENOMIC DNA]</scope>
    <source>
        <strain evidence="2 3">CBS 101466</strain>
    </source>
</reference>
<feature type="compositionally biased region" description="Polar residues" evidence="1">
    <location>
        <begin position="1"/>
        <end position="10"/>
    </location>
</feature>
<dbReference type="CDD" id="cd14688">
    <property type="entry name" value="bZIP_YAP"/>
    <property type="match status" value="1"/>
</dbReference>
<dbReference type="eggNOG" id="ENOG502SP0F">
    <property type="taxonomic scope" value="Eukaryota"/>
</dbReference>
<dbReference type="PANTHER" id="PTHR38116:SF8">
    <property type="entry name" value="BZIP DOMAIN-CONTAINING PROTEIN"/>
    <property type="match status" value="1"/>
</dbReference>
<dbReference type="PANTHER" id="PTHR38116">
    <property type="entry name" value="CHROMOSOME 7, WHOLE GENOME SHOTGUN SEQUENCE"/>
    <property type="match status" value="1"/>
</dbReference>
<dbReference type="OrthoDB" id="5973539at2759"/>
<feature type="compositionally biased region" description="Low complexity" evidence="1">
    <location>
        <begin position="229"/>
        <end position="243"/>
    </location>
</feature>
<dbReference type="AlphaFoldDB" id="W2RXE6"/>
<evidence type="ECO:0008006" key="4">
    <source>
        <dbReference type="Google" id="ProtNLM"/>
    </source>
</evidence>
<dbReference type="InParanoid" id="W2RXE6"/>
<protein>
    <recommendedName>
        <fullName evidence="4">BZIP domain-containing protein</fullName>
    </recommendedName>
</protein>
<dbReference type="RefSeq" id="XP_008717271.1">
    <property type="nucleotide sequence ID" value="XM_008719049.1"/>
</dbReference>
<feature type="region of interest" description="Disordered" evidence="1">
    <location>
        <begin position="221"/>
        <end position="243"/>
    </location>
</feature>